<name>A0A1H4T718_9BACT</name>
<accession>A0A1H4T718</accession>
<evidence type="ECO:0000313" key="2">
    <source>
        <dbReference type="Proteomes" id="UP000182409"/>
    </source>
</evidence>
<dbReference type="AlphaFoldDB" id="A0A1H4T718"/>
<dbReference type="RefSeq" id="WP_074655394.1">
    <property type="nucleotide sequence ID" value="NZ_FNSD01000001.1"/>
</dbReference>
<evidence type="ECO:0000313" key="1">
    <source>
        <dbReference type="EMBL" id="SEC52293.1"/>
    </source>
</evidence>
<dbReference type="Proteomes" id="UP000182409">
    <property type="component" value="Unassembled WGS sequence"/>
</dbReference>
<reference evidence="1 2" key="1">
    <citation type="submission" date="2016-10" db="EMBL/GenBank/DDBJ databases">
        <authorList>
            <person name="de Groot N.N."/>
        </authorList>
    </citation>
    <scope>NUCLEOTIDE SEQUENCE [LARGE SCALE GENOMIC DNA]</scope>
    <source>
        <strain evidence="1 2">AB35.6</strain>
    </source>
</reference>
<dbReference type="OrthoDB" id="119428at2"/>
<protein>
    <submittedName>
        <fullName evidence="1">Uncharacterized protein</fullName>
    </submittedName>
</protein>
<organism evidence="1 2">
    <name type="scientific">Terriglobus roseus</name>
    <dbReference type="NCBI Taxonomy" id="392734"/>
    <lineage>
        <taxon>Bacteria</taxon>
        <taxon>Pseudomonadati</taxon>
        <taxon>Acidobacteriota</taxon>
        <taxon>Terriglobia</taxon>
        <taxon>Terriglobales</taxon>
        <taxon>Acidobacteriaceae</taxon>
        <taxon>Terriglobus</taxon>
    </lineage>
</organism>
<gene>
    <name evidence="1" type="ORF">SAMN05443244_3667</name>
</gene>
<sequence>MGKPLISDAAMRSMYATMQQLRMTKRDRTATEGLSRADRAEMTAQPEALHAALLSQMHRRDTLLTEGVDPLARAAIASYFPIEVSSLHAVVCPGSGEECAAVAAGMALKHAETARATGPRAVTVALLRAYPALDGVLSLIEQNDLPLIVVVRSEPLSRADAQRRTLGTKVPILPVDDADAVAVCRVVQESILRARNGWGGAVIHATRLLGAPDALEGMEHRLKVRGLMPLDGSSVA</sequence>
<proteinExistence type="predicted"/>
<dbReference type="EMBL" id="FNSD01000001">
    <property type="protein sequence ID" value="SEC52293.1"/>
    <property type="molecule type" value="Genomic_DNA"/>
</dbReference>